<keyword evidence="2 4" id="KW-0489">Methyltransferase</keyword>
<evidence type="ECO:0000256" key="1">
    <source>
        <dbReference type="ARBA" id="ARBA00008138"/>
    </source>
</evidence>
<organism evidence="5 6">
    <name type="scientific">Pendulispora albinea</name>
    <dbReference type="NCBI Taxonomy" id="2741071"/>
    <lineage>
        <taxon>Bacteria</taxon>
        <taxon>Pseudomonadati</taxon>
        <taxon>Myxococcota</taxon>
        <taxon>Myxococcia</taxon>
        <taxon>Myxococcales</taxon>
        <taxon>Sorangiineae</taxon>
        <taxon>Pendulisporaceae</taxon>
        <taxon>Pendulispora</taxon>
    </lineage>
</organism>
<dbReference type="Proteomes" id="UP001370348">
    <property type="component" value="Chromosome"/>
</dbReference>
<protein>
    <recommendedName>
        <fullName evidence="4">S-adenosyl-L-methionine-dependent methyltransferase</fullName>
        <ecNumber evidence="4">2.1.1.-</ecNumber>
    </recommendedName>
</protein>
<reference evidence="5 6" key="1">
    <citation type="submission" date="2021-12" db="EMBL/GenBank/DDBJ databases">
        <title>Discovery of the Pendulisporaceae a myxobacterial family with distinct sporulation behavior and unique specialized metabolism.</title>
        <authorList>
            <person name="Garcia R."/>
            <person name="Popoff A."/>
            <person name="Bader C.D."/>
            <person name="Loehr J."/>
            <person name="Walesch S."/>
            <person name="Walt C."/>
            <person name="Boldt J."/>
            <person name="Bunk B."/>
            <person name="Haeckl F.J.F.P.J."/>
            <person name="Gunesch A.P."/>
            <person name="Birkelbach J."/>
            <person name="Nuebel U."/>
            <person name="Pietschmann T."/>
            <person name="Bach T."/>
            <person name="Mueller R."/>
        </authorList>
    </citation>
    <scope>NUCLEOTIDE SEQUENCE [LARGE SCALE GENOMIC DNA]</scope>
    <source>
        <strain evidence="5 6">MSr11954</strain>
    </source>
</reference>
<evidence type="ECO:0000313" key="6">
    <source>
        <dbReference type="Proteomes" id="UP001370348"/>
    </source>
</evidence>
<evidence type="ECO:0000256" key="3">
    <source>
        <dbReference type="ARBA" id="ARBA00022679"/>
    </source>
</evidence>
<dbReference type="InterPro" id="IPR007213">
    <property type="entry name" value="Ppm1/Ppm2/Tcmp"/>
</dbReference>
<dbReference type="RefSeq" id="WP_394829706.1">
    <property type="nucleotide sequence ID" value="NZ_CP089984.1"/>
</dbReference>
<comment type="similarity">
    <text evidence="1 4">Belongs to the UPF0677 family.</text>
</comment>
<dbReference type="EC" id="2.1.1.-" evidence="4"/>
<dbReference type="PANTHER" id="PTHR43619">
    <property type="entry name" value="S-ADENOSYL-L-METHIONINE-DEPENDENT METHYLTRANSFERASE YKTD-RELATED"/>
    <property type="match status" value="1"/>
</dbReference>
<proteinExistence type="inferred from homology"/>
<dbReference type="GO" id="GO:0032259">
    <property type="term" value="P:methylation"/>
    <property type="evidence" value="ECO:0007669"/>
    <property type="project" value="UniProtKB-KW"/>
</dbReference>
<keyword evidence="3 5" id="KW-0808">Transferase</keyword>
<dbReference type="NCBIfam" id="TIGR00027">
    <property type="entry name" value="mthyl_TIGR00027"/>
    <property type="match status" value="1"/>
</dbReference>
<dbReference type="GO" id="GO:0008168">
    <property type="term" value="F:methyltransferase activity"/>
    <property type="evidence" value="ECO:0007669"/>
    <property type="project" value="UniProtKB-KW"/>
</dbReference>
<comment type="function">
    <text evidence="4">Exhibits S-adenosyl-L-methionine-dependent methyltransferase activity.</text>
</comment>
<keyword evidence="6" id="KW-1185">Reference proteome</keyword>
<dbReference type="SUPFAM" id="SSF53335">
    <property type="entry name" value="S-adenosyl-L-methionine-dependent methyltransferases"/>
    <property type="match status" value="1"/>
</dbReference>
<keyword evidence="4" id="KW-0949">S-adenosyl-L-methionine</keyword>
<dbReference type="InterPro" id="IPR011610">
    <property type="entry name" value="SAM_mthyl_Trfase_ML2640-like"/>
</dbReference>
<dbReference type="EMBL" id="CP089984">
    <property type="protein sequence ID" value="WXB20104.1"/>
    <property type="molecule type" value="Genomic_DNA"/>
</dbReference>
<dbReference type="PANTHER" id="PTHR43619:SF2">
    <property type="entry name" value="S-ADENOSYL-L-METHIONINE-DEPENDENT METHYLTRANSFERASES SUPERFAMILY PROTEIN"/>
    <property type="match status" value="1"/>
</dbReference>
<dbReference type="Gene3D" id="3.40.50.150">
    <property type="entry name" value="Vaccinia Virus protein VP39"/>
    <property type="match status" value="1"/>
</dbReference>
<dbReference type="Pfam" id="PF04072">
    <property type="entry name" value="LCM"/>
    <property type="match status" value="1"/>
</dbReference>
<evidence type="ECO:0000256" key="2">
    <source>
        <dbReference type="ARBA" id="ARBA00022603"/>
    </source>
</evidence>
<sequence>MLSALRDDLATDLSFIETTALTIAHYRALESARPDRLFFDPFASAFVEAAGRAGDSASQLPAAPADYFAVRTKYFDEYVERACAAGCPQVVILAAGLDARAFRLALPPEVRLFEVELATMLRFKESVLAKTRARAKCDRILVPSDLRDDWPAALSRIGFRHDVPTAWLVEGLLFYLTKADGDRLLQRIARLSVLGSRIGLEHVNQATRDGMAATLAALAARGAPWQSSVEDPAAWLAGLGWNARVSDQGKLGRRYGRAPALPAADDPGSGPKAWLVEGWLIEPGARADRP</sequence>
<evidence type="ECO:0000313" key="5">
    <source>
        <dbReference type="EMBL" id="WXB20104.1"/>
    </source>
</evidence>
<dbReference type="InterPro" id="IPR029063">
    <property type="entry name" value="SAM-dependent_MTases_sf"/>
</dbReference>
<accession>A0ABZ2MC63</accession>
<name>A0ABZ2MC63_9BACT</name>
<evidence type="ECO:0000256" key="4">
    <source>
        <dbReference type="RuleBase" id="RU362030"/>
    </source>
</evidence>
<gene>
    <name evidence="5" type="ORF">LZC94_23135</name>
</gene>